<reference evidence="1 2" key="1">
    <citation type="journal article" date="2018" name="Nat. Genet.">
        <title>Extensive intraspecific gene order and gene structural variations between Mo17 and other maize genomes.</title>
        <authorList>
            <person name="Sun S."/>
            <person name="Zhou Y."/>
            <person name="Chen J."/>
            <person name="Shi J."/>
            <person name="Zhao H."/>
            <person name="Zhao H."/>
            <person name="Song W."/>
            <person name="Zhang M."/>
            <person name="Cui Y."/>
            <person name="Dong X."/>
            <person name="Liu H."/>
            <person name="Ma X."/>
            <person name="Jiao Y."/>
            <person name="Wang B."/>
            <person name="Wei X."/>
            <person name="Stein J.C."/>
            <person name="Glaubitz J.C."/>
            <person name="Lu F."/>
            <person name="Yu G."/>
            <person name="Liang C."/>
            <person name="Fengler K."/>
            <person name="Li B."/>
            <person name="Rafalski A."/>
            <person name="Schnable P.S."/>
            <person name="Ware D.H."/>
            <person name="Buckler E.S."/>
            <person name="Lai J."/>
        </authorList>
    </citation>
    <scope>NUCLEOTIDE SEQUENCE [LARGE SCALE GENOMIC DNA]</scope>
    <source>
        <strain evidence="2">cv. Missouri 17</strain>
        <tissue evidence="1">Seedling</tissue>
    </source>
</reference>
<dbReference type="AlphaFoldDB" id="A0A3L6EMZ8"/>
<proteinExistence type="predicted"/>
<evidence type="ECO:0000313" key="1">
    <source>
        <dbReference type="EMBL" id="PWZ22059.1"/>
    </source>
</evidence>
<sequence length="40" mass="4758">PSLESYCFYSFEGILWFKKSKSVCLYKVKRSFEYHGLSKA</sequence>
<dbReference type="Proteomes" id="UP000251960">
    <property type="component" value="Chromosome 5"/>
</dbReference>
<dbReference type="EMBL" id="NCVQ01000006">
    <property type="protein sequence ID" value="PWZ22059.1"/>
    <property type="molecule type" value="Genomic_DNA"/>
</dbReference>
<name>A0A3L6EMZ8_MAIZE</name>
<gene>
    <name evidence="1" type="ORF">Zm00014a_042822</name>
</gene>
<comment type="caution">
    <text evidence="1">The sequence shown here is derived from an EMBL/GenBank/DDBJ whole genome shotgun (WGS) entry which is preliminary data.</text>
</comment>
<accession>A0A3L6EMZ8</accession>
<feature type="non-terminal residue" evidence="1">
    <location>
        <position position="1"/>
    </location>
</feature>
<organism evidence="1 2">
    <name type="scientific">Zea mays</name>
    <name type="common">Maize</name>
    <dbReference type="NCBI Taxonomy" id="4577"/>
    <lineage>
        <taxon>Eukaryota</taxon>
        <taxon>Viridiplantae</taxon>
        <taxon>Streptophyta</taxon>
        <taxon>Embryophyta</taxon>
        <taxon>Tracheophyta</taxon>
        <taxon>Spermatophyta</taxon>
        <taxon>Magnoliopsida</taxon>
        <taxon>Liliopsida</taxon>
        <taxon>Poales</taxon>
        <taxon>Poaceae</taxon>
        <taxon>PACMAD clade</taxon>
        <taxon>Panicoideae</taxon>
        <taxon>Andropogonodae</taxon>
        <taxon>Andropogoneae</taxon>
        <taxon>Tripsacinae</taxon>
        <taxon>Zea</taxon>
    </lineage>
</organism>
<protein>
    <submittedName>
        <fullName evidence="1">Uncharacterized protein</fullName>
    </submittedName>
</protein>
<evidence type="ECO:0000313" key="2">
    <source>
        <dbReference type="Proteomes" id="UP000251960"/>
    </source>
</evidence>